<dbReference type="KEGG" id="ccos:Pan44_06600"/>
<sequence>MIDPLLLAVIGVVTYCVASEGPWGAATTFLSIILAGLLAMNFFEPVAAMFPATLEWQTRADIIALLGLFALGVTGLRMVAEYLMPTQIEVNPLVYDGGRWGFGLLSGYATAAIVLTALHTAPLPREFLDFQAERNNFFGLTGIENAPDRQWLAFTQYVSENIFSTGNVFDRSEFSRYNGKPPEFWSTFPIRYADRRQRYSSGASVVSAAPGPPSNAPPRSAAPGGGGGGAPSSPF</sequence>
<name>A0A517S942_9PLAN</name>
<evidence type="ECO:0000256" key="1">
    <source>
        <dbReference type="SAM" id="MobiDB-lite"/>
    </source>
</evidence>
<organism evidence="3 4">
    <name type="scientific">Caulifigura coniformis</name>
    <dbReference type="NCBI Taxonomy" id="2527983"/>
    <lineage>
        <taxon>Bacteria</taxon>
        <taxon>Pseudomonadati</taxon>
        <taxon>Planctomycetota</taxon>
        <taxon>Planctomycetia</taxon>
        <taxon>Planctomycetales</taxon>
        <taxon>Planctomycetaceae</taxon>
        <taxon>Caulifigura</taxon>
    </lineage>
</organism>
<dbReference type="RefSeq" id="WP_197453800.1">
    <property type="nucleotide sequence ID" value="NZ_CP036271.1"/>
</dbReference>
<gene>
    <name evidence="3" type="ORF">Pan44_06600</name>
</gene>
<dbReference type="InParanoid" id="A0A517S942"/>
<keyword evidence="2" id="KW-0812">Transmembrane</keyword>
<proteinExistence type="predicted"/>
<evidence type="ECO:0000313" key="3">
    <source>
        <dbReference type="EMBL" id="QDT52648.1"/>
    </source>
</evidence>
<feature type="region of interest" description="Disordered" evidence="1">
    <location>
        <begin position="203"/>
        <end position="235"/>
    </location>
</feature>
<dbReference type="Proteomes" id="UP000315700">
    <property type="component" value="Chromosome"/>
</dbReference>
<keyword evidence="4" id="KW-1185">Reference proteome</keyword>
<reference evidence="3 4" key="1">
    <citation type="submission" date="2019-02" db="EMBL/GenBank/DDBJ databases">
        <title>Deep-cultivation of Planctomycetes and their phenomic and genomic characterization uncovers novel biology.</title>
        <authorList>
            <person name="Wiegand S."/>
            <person name="Jogler M."/>
            <person name="Boedeker C."/>
            <person name="Pinto D."/>
            <person name="Vollmers J."/>
            <person name="Rivas-Marin E."/>
            <person name="Kohn T."/>
            <person name="Peeters S.H."/>
            <person name="Heuer A."/>
            <person name="Rast P."/>
            <person name="Oberbeckmann S."/>
            <person name="Bunk B."/>
            <person name="Jeske O."/>
            <person name="Meyerdierks A."/>
            <person name="Storesund J.E."/>
            <person name="Kallscheuer N."/>
            <person name="Luecker S."/>
            <person name="Lage O.M."/>
            <person name="Pohl T."/>
            <person name="Merkel B.J."/>
            <person name="Hornburger P."/>
            <person name="Mueller R.-W."/>
            <person name="Bruemmer F."/>
            <person name="Labrenz M."/>
            <person name="Spormann A.M."/>
            <person name="Op den Camp H."/>
            <person name="Overmann J."/>
            <person name="Amann R."/>
            <person name="Jetten M.S.M."/>
            <person name="Mascher T."/>
            <person name="Medema M.H."/>
            <person name="Devos D.P."/>
            <person name="Kaster A.-K."/>
            <person name="Ovreas L."/>
            <person name="Rohde M."/>
            <person name="Galperin M.Y."/>
            <person name="Jogler C."/>
        </authorList>
    </citation>
    <scope>NUCLEOTIDE SEQUENCE [LARGE SCALE GENOMIC DNA]</scope>
    <source>
        <strain evidence="3 4">Pan44</strain>
    </source>
</reference>
<feature type="transmembrane region" description="Helical" evidence="2">
    <location>
        <begin position="100"/>
        <end position="118"/>
    </location>
</feature>
<feature type="compositionally biased region" description="Gly residues" evidence="1">
    <location>
        <begin position="223"/>
        <end position="235"/>
    </location>
</feature>
<keyword evidence="2" id="KW-0472">Membrane</keyword>
<keyword evidence="2" id="KW-1133">Transmembrane helix</keyword>
<feature type="transmembrane region" description="Helical" evidence="2">
    <location>
        <begin position="28"/>
        <end position="50"/>
    </location>
</feature>
<dbReference type="AlphaFoldDB" id="A0A517S942"/>
<evidence type="ECO:0000256" key="2">
    <source>
        <dbReference type="SAM" id="Phobius"/>
    </source>
</evidence>
<protein>
    <submittedName>
        <fullName evidence="3">Colicin V production protein</fullName>
    </submittedName>
</protein>
<feature type="transmembrane region" description="Helical" evidence="2">
    <location>
        <begin position="62"/>
        <end position="80"/>
    </location>
</feature>
<dbReference type="EMBL" id="CP036271">
    <property type="protein sequence ID" value="QDT52648.1"/>
    <property type="molecule type" value="Genomic_DNA"/>
</dbReference>
<accession>A0A517S942</accession>
<evidence type="ECO:0000313" key="4">
    <source>
        <dbReference type="Proteomes" id="UP000315700"/>
    </source>
</evidence>